<keyword evidence="3" id="KW-1185">Reference proteome</keyword>
<dbReference type="Proteomes" id="UP000014071">
    <property type="component" value="Unassembled WGS sequence"/>
</dbReference>
<proteinExistence type="predicted"/>
<dbReference type="HOGENOM" id="CLU_2097906_0_0_1"/>
<evidence type="ECO:0000313" key="2">
    <source>
        <dbReference type="EMBL" id="GAC96756.1"/>
    </source>
</evidence>
<sequence length="116" mass="13109">MTRKDPSFQLLPASKNCFGRAYGSPFRGFSRTDSSANEPAHMDRTTGAQHRASRTVEEFADPSFPLRTGRFAPALLRRSRPQQSCLLESIWRSPLRYSLFMQSCFVAPLLTDPVPE</sequence>
<protein>
    <submittedName>
        <fullName evidence="2">Aminotransferase</fullName>
    </submittedName>
</protein>
<name>R9P5Y4_PSEHS</name>
<dbReference type="AlphaFoldDB" id="R9P5Y4"/>
<reference evidence="3" key="1">
    <citation type="journal article" date="2013" name="Genome Announc.">
        <title>Draft genome sequence of the basidiomycetous yeast-like fungus Pseudozyma hubeiensis SY62, which produces an abundant amount of the biosurfactant mannosylerythritol lipids.</title>
        <authorList>
            <person name="Konishi M."/>
            <person name="Hatada Y."/>
            <person name="Horiuchi J."/>
        </authorList>
    </citation>
    <scope>NUCLEOTIDE SEQUENCE [LARGE SCALE GENOMIC DNA]</scope>
    <source>
        <strain evidence="3">SY62</strain>
    </source>
</reference>
<dbReference type="GO" id="GO:0008483">
    <property type="term" value="F:transaminase activity"/>
    <property type="evidence" value="ECO:0007669"/>
    <property type="project" value="UniProtKB-KW"/>
</dbReference>
<accession>R9P5Y4</accession>
<dbReference type="RefSeq" id="XP_012190343.1">
    <property type="nucleotide sequence ID" value="XM_012334953.1"/>
</dbReference>
<gene>
    <name evidence="2" type="ORF">PHSY_004340</name>
</gene>
<evidence type="ECO:0000256" key="1">
    <source>
        <dbReference type="SAM" id="MobiDB-lite"/>
    </source>
</evidence>
<dbReference type="GeneID" id="24109622"/>
<organism evidence="2 3">
    <name type="scientific">Pseudozyma hubeiensis (strain SY62)</name>
    <name type="common">Yeast</name>
    <dbReference type="NCBI Taxonomy" id="1305764"/>
    <lineage>
        <taxon>Eukaryota</taxon>
        <taxon>Fungi</taxon>
        <taxon>Dikarya</taxon>
        <taxon>Basidiomycota</taxon>
        <taxon>Ustilaginomycotina</taxon>
        <taxon>Ustilaginomycetes</taxon>
        <taxon>Ustilaginales</taxon>
        <taxon>Ustilaginaceae</taxon>
        <taxon>Pseudozyma</taxon>
    </lineage>
</organism>
<keyword evidence="2" id="KW-0808">Transferase</keyword>
<feature type="region of interest" description="Disordered" evidence="1">
    <location>
        <begin position="29"/>
        <end position="52"/>
    </location>
</feature>
<dbReference type="EMBL" id="DF238805">
    <property type="protein sequence ID" value="GAC96756.1"/>
    <property type="molecule type" value="Genomic_DNA"/>
</dbReference>
<evidence type="ECO:0000313" key="3">
    <source>
        <dbReference type="Proteomes" id="UP000014071"/>
    </source>
</evidence>
<keyword evidence="2" id="KW-0032">Aminotransferase</keyword>